<dbReference type="OrthoDB" id="674527at2"/>
<gene>
    <name evidence="1" type="ORF">CLV83_4029</name>
</gene>
<dbReference type="Proteomes" id="UP000294546">
    <property type="component" value="Unassembled WGS sequence"/>
</dbReference>
<dbReference type="SUPFAM" id="SSF54593">
    <property type="entry name" value="Glyoxalase/Bleomycin resistance protein/Dihydroxybiphenyl dioxygenase"/>
    <property type="match status" value="1"/>
</dbReference>
<evidence type="ECO:0008006" key="3">
    <source>
        <dbReference type="Google" id="ProtNLM"/>
    </source>
</evidence>
<comment type="caution">
    <text evidence="1">The sequence shown here is derived from an EMBL/GenBank/DDBJ whole genome shotgun (WGS) entry which is preliminary data.</text>
</comment>
<protein>
    <recommendedName>
        <fullName evidence="3">Lactoylglutathione lyase</fullName>
    </recommendedName>
</protein>
<dbReference type="InterPro" id="IPR029068">
    <property type="entry name" value="Glyas_Bleomycin-R_OHBP_Dase"/>
</dbReference>
<dbReference type="AlphaFoldDB" id="A0A4V2PCX4"/>
<proteinExistence type="predicted"/>
<evidence type="ECO:0000313" key="1">
    <source>
        <dbReference type="EMBL" id="TCK02976.1"/>
    </source>
</evidence>
<name>A0A4V2PCX4_9GAMM</name>
<reference evidence="1 2" key="1">
    <citation type="submission" date="2019-03" db="EMBL/GenBank/DDBJ databases">
        <title>Genomic Encyclopedia of Archaeal and Bacterial Type Strains, Phase II (KMG-II): from individual species to whole genera.</title>
        <authorList>
            <person name="Goeker M."/>
        </authorList>
    </citation>
    <scope>NUCLEOTIDE SEQUENCE [LARGE SCALE GENOMIC DNA]</scope>
    <source>
        <strain evidence="1 2">DSM 27697</strain>
    </source>
</reference>
<evidence type="ECO:0000313" key="2">
    <source>
        <dbReference type="Proteomes" id="UP000294546"/>
    </source>
</evidence>
<sequence length="114" mass="13199">MNATSIKGMIQVNNLDESLCFYSEIGFDIEQISEDYFYLMNNGASFLIQHFYYLSVAKNQFLNICVSDIRLAHQLCSGSSYKMKISSIKQEVWGKVFYLWGPSRELLHVSQLSY</sequence>
<dbReference type="EMBL" id="SMFU01000013">
    <property type="protein sequence ID" value="TCK02976.1"/>
    <property type="molecule type" value="Genomic_DNA"/>
</dbReference>
<organism evidence="1 2">
    <name type="scientific">Marinobacterium mangrovicola</name>
    <dbReference type="NCBI Taxonomy" id="1476959"/>
    <lineage>
        <taxon>Bacteria</taxon>
        <taxon>Pseudomonadati</taxon>
        <taxon>Pseudomonadota</taxon>
        <taxon>Gammaproteobacteria</taxon>
        <taxon>Oceanospirillales</taxon>
        <taxon>Oceanospirillaceae</taxon>
        <taxon>Marinobacterium</taxon>
    </lineage>
</organism>
<keyword evidence="2" id="KW-1185">Reference proteome</keyword>
<dbReference type="Gene3D" id="3.10.180.10">
    <property type="entry name" value="2,3-Dihydroxybiphenyl 1,2-Dioxygenase, domain 1"/>
    <property type="match status" value="1"/>
</dbReference>
<accession>A0A4V2PCX4</accession>